<evidence type="ECO:0000313" key="11">
    <source>
        <dbReference type="Proteomes" id="UP000639396"/>
    </source>
</evidence>
<dbReference type="PANTHER" id="PTHR19136">
    <property type="entry name" value="MOLYBDENUM COFACTOR GUANYLYLTRANSFERASE"/>
    <property type="match status" value="1"/>
</dbReference>
<keyword evidence="7 8" id="KW-0501">Molybdenum cofactor biosynthesis</keyword>
<dbReference type="GO" id="GO:0046872">
    <property type="term" value="F:metal ion binding"/>
    <property type="evidence" value="ECO:0007669"/>
    <property type="project" value="UniProtKB-KW"/>
</dbReference>
<dbReference type="GO" id="GO:0061603">
    <property type="term" value="F:molybdenum cofactor guanylyltransferase activity"/>
    <property type="evidence" value="ECO:0007669"/>
    <property type="project" value="UniProtKB-EC"/>
</dbReference>
<comment type="similarity">
    <text evidence="8">Belongs to the MobA family.</text>
</comment>
<evidence type="ECO:0000256" key="3">
    <source>
        <dbReference type="ARBA" id="ARBA00022723"/>
    </source>
</evidence>
<keyword evidence="1 8" id="KW-0963">Cytoplasm</keyword>
<dbReference type="PANTHER" id="PTHR19136:SF81">
    <property type="entry name" value="MOLYBDENUM COFACTOR GUANYLYLTRANSFERASE"/>
    <property type="match status" value="1"/>
</dbReference>
<gene>
    <name evidence="8" type="primary">mobA</name>
    <name evidence="10" type="ORF">IDH45_14220</name>
</gene>
<comment type="function">
    <text evidence="8">Transfers a GMP moiety from GTP to Mo-molybdopterin (Mo-MPT) cofactor (Moco or molybdenum cofactor) to form Mo-molybdopterin guanine dinucleotide (Mo-MGD) cofactor.</text>
</comment>
<comment type="subcellular location">
    <subcellularLocation>
        <location evidence="8">Cytoplasm</location>
    </subcellularLocation>
</comment>
<dbReference type="Gene3D" id="3.90.550.10">
    <property type="entry name" value="Spore Coat Polysaccharide Biosynthesis Protein SpsA, Chain A"/>
    <property type="match status" value="1"/>
</dbReference>
<evidence type="ECO:0000256" key="4">
    <source>
        <dbReference type="ARBA" id="ARBA00022741"/>
    </source>
</evidence>
<evidence type="ECO:0000256" key="7">
    <source>
        <dbReference type="ARBA" id="ARBA00023150"/>
    </source>
</evidence>
<keyword evidence="6 8" id="KW-0342">GTP-binding</keyword>
<dbReference type="InterPro" id="IPR025877">
    <property type="entry name" value="MobA-like_NTP_Trfase"/>
</dbReference>
<feature type="binding site" evidence="8">
    <location>
        <position position="97"/>
    </location>
    <ligand>
        <name>GTP</name>
        <dbReference type="ChEBI" id="CHEBI:37565"/>
    </ligand>
</feature>
<comment type="cofactor">
    <cofactor evidence="8">
        <name>Mg(2+)</name>
        <dbReference type="ChEBI" id="CHEBI:18420"/>
    </cofactor>
</comment>
<keyword evidence="4 8" id="KW-0547">Nucleotide-binding</keyword>
<keyword evidence="5 8" id="KW-0460">Magnesium</keyword>
<dbReference type="InterPro" id="IPR013482">
    <property type="entry name" value="Molybde_CF_guanTrfase"/>
</dbReference>
<dbReference type="InterPro" id="IPR029044">
    <property type="entry name" value="Nucleotide-diphossugar_trans"/>
</dbReference>
<evidence type="ECO:0000259" key="9">
    <source>
        <dbReference type="Pfam" id="PF12804"/>
    </source>
</evidence>
<dbReference type="Proteomes" id="UP000639396">
    <property type="component" value="Unassembled WGS sequence"/>
</dbReference>
<dbReference type="EMBL" id="JACXJA010000017">
    <property type="protein sequence ID" value="MBD2863144.1"/>
    <property type="molecule type" value="Genomic_DNA"/>
</dbReference>
<keyword evidence="3 8" id="KW-0479">Metal-binding</keyword>
<comment type="domain">
    <text evidence="8">The N-terminal domain determines nucleotide recognition and specific binding, while the C-terminal domain determines the specific binding to the target protein.</text>
</comment>
<comment type="caution">
    <text evidence="10">The sequence shown here is derived from an EMBL/GenBank/DDBJ whole genome shotgun (WGS) entry which is preliminary data.</text>
</comment>
<dbReference type="CDD" id="cd02503">
    <property type="entry name" value="MobA"/>
    <property type="match status" value="1"/>
</dbReference>
<comment type="catalytic activity">
    <reaction evidence="8">
        <text>Mo-molybdopterin + GTP + H(+) = Mo-molybdopterin guanine dinucleotide + diphosphate</text>
        <dbReference type="Rhea" id="RHEA:34243"/>
        <dbReference type="ChEBI" id="CHEBI:15378"/>
        <dbReference type="ChEBI" id="CHEBI:33019"/>
        <dbReference type="ChEBI" id="CHEBI:37565"/>
        <dbReference type="ChEBI" id="CHEBI:71302"/>
        <dbReference type="ChEBI" id="CHEBI:71310"/>
        <dbReference type="EC" id="2.7.7.77"/>
    </reaction>
</comment>
<dbReference type="EC" id="2.7.7.77" evidence="8"/>
<dbReference type="AlphaFoldDB" id="A0A927C839"/>
<feature type="binding site" evidence="8">
    <location>
        <position position="68"/>
    </location>
    <ligand>
        <name>GTP</name>
        <dbReference type="ChEBI" id="CHEBI:37565"/>
    </ligand>
</feature>
<protein>
    <recommendedName>
        <fullName evidence="8">Probable molybdenum cofactor guanylyltransferase</fullName>
        <shortName evidence="8">MoCo guanylyltransferase</shortName>
        <ecNumber evidence="8">2.7.7.77</ecNumber>
    </recommendedName>
    <alternativeName>
        <fullName evidence="8">GTP:molybdopterin guanylyltransferase</fullName>
    </alternativeName>
    <alternativeName>
        <fullName evidence="8">Mo-MPT guanylyltransferase</fullName>
    </alternativeName>
    <alternativeName>
        <fullName evidence="8">Molybdopterin guanylyltransferase</fullName>
    </alternativeName>
    <alternativeName>
        <fullName evidence="8">Molybdopterin-guanine dinucleotide synthase</fullName>
        <shortName evidence="8">MGD synthase</shortName>
    </alternativeName>
</protein>
<dbReference type="GO" id="GO:0006777">
    <property type="term" value="P:Mo-molybdopterin cofactor biosynthetic process"/>
    <property type="evidence" value="ECO:0007669"/>
    <property type="project" value="UniProtKB-KW"/>
</dbReference>
<feature type="binding site" evidence="8">
    <location>
        <begin position="7"/>
        <end position="9"/>
    </location>
    <ligand>
        <name>GTP</name>
        <dbReference type="ChEBI" id="CHEBI:37565"/>
    </ligand>
</feature>
<dbReference type="GO" id="GO:0005737">
    <property type="term" value="C:cytoplasm"/>
    <property type="evidence" value="ECO:0007669"/>
    <property type="project" value="UniProtKB-SubCell"/>
</dbReference>
<dbReference type="GO" id="GO:0005525">
    <property type="term" value="F:GTP binding"/>
    <property type="evidence" value="ECO:0007669"/>
    <property type="project" value="UniProtKB-UniRule"/>
</dbReference>
<feature type="binding site" evidence="8">
    <location>
        <position position="97"/>
    </location>
    <ligand>
        <name>Mg(2+)</name>
        <dbReference type="ChEBI" id="CHEBI:18420"/>
    </ligand>
</feature>
<evidence type="ECO:0000256" key="5">
    <source>
        <dbReference type="ARBA" id="ARBA00022842"/>
    </source>
</evidence>
<dbReference type="HAMAP" id="MF_00316">
    <property type="entry name" value="MobA"/>
    <property type="match status" value="1"/>
</dbReference>
<evidence type="ECO:0000256" key="1">
    <source>
        <dbReference type="ARBA" id="ARBA00022490"/>
    </source>
</evidence>
<feature type="domain" description="MobA-like NTP transferase" evidence="9">
    <location>
        <begin position="4"/>
        <end position="152"/>
    </location>
</feature>
<feature type="binding site" evidence="8">
    <location>
        <position position="20"/>
    </location>
    <ligand>
        <name>GTP</name>
        <dbReference type="ChEBI" id="CHEBI:37565"/>
    </ligand>
</feature>
<keyword evidence="10" id="KW-0548">Nucleotidyltransferase</keyword>
<organism evidence="10 11">
    <name type="scientific">Paenibacillus oceani</name>
    <dbReference type="NCBI Taxonomy" id="2772510"/>
    <lineage>
        <taxon>Bacteria</taxon>
        <taxon>Bacillati</taxon>
        <taxon>Bacillota</taxon>
        <taxon>Bacilli</taxon>
        <taxon>Bacillales</taxon>
        <taxon>Paenibacillaceae</taxon>
        <taxon>Paenibacillus</taxon>
    </lineage>
</organism>
<keyword evidence="2 8" id="KW-0808">Transferase</keyword>
<accession>A0A927C839</accession>
<evidence type="ECO:0000256" key="6">
    <source>
        <dbReference type="ARBA" id="ARBA00023134"/>
    </source>
</evidence>
<dbReference type="RefSeq" id="WP_190928686.1">
    <property type="nucleotide sequence ID" value="NZ_JACXJA010000017.1"/>
</dbReference>
<dbReference type="Pfam" id="PF12804">
    <property type="entry name" value="NTP_transf_3"/>
    <property type="match status" value="1"/>
</dbReference>
<proteinExistence type="inferred from homology"/>
<name>A0A927C839_9BACL</name>
<keyword evidence="11" id="KW-1185">Reference proteome</keyword>
<evidence type="ECO:0000256" key="8">
    <source>
        <dbReference type="HAMAP-Rule" id="MF_00316"/>
    </source>
</evidence>
<sequence>MLTGVILAGGENRRMGGKHKALLDLGGQTLIERQIAAMSTICPELIVVTNDPKRFLPVVDRSVRIITDFYPGKGPLGGIHAALSLTRNDNVWIVGCDMPYVSPDAAGLLLERLQLAEADAAIPHVDGRLQPLHAVYNRRCAEQAAALLAEEAYRVTGLLERVRWEPVHDFEFEGRGIGTKFAVNTNTPEEWSEVLLSERSLPDTNNGR</sequence>
<comment type="caution">
    <text evidence="8">Lacks conserved residue(s) required for the propagation of feature annotation.</text>
</comment>
<dbReference type="SUPFAM" id="SSF53448">
    <property type="entry name" value="Nucleotide-diphospho-sugar transferases"/>
    <property type="match status" value="1"/>
</dbReference>
<evidence type="ECO:0000313" key="10">
    <source>
        <dbReference type="EMBL" id="MBD2863144.1"/>
    </source>
</evidence>
<evidence type="ECO:0000256" key="2">
    <source>
        <dbReference type="ARBA" id="ARBA00022679"/>
    </source>
</evidence>
<reference evidence="10" key="1">
    <citation type="submission" date="2020-09" db="EMBL/GenBank/DDBJ databases">
        <title>A novel bacterium of genus Paenibacillus, isolated from South China Sea.</title>
        <authorList>
            <person name="Huang H."/>
            <person name="Mo K."/>
            <person name="Hu Y."/>
        </authorList>
    </citation>
    <scope>NUCLEOTIDE SEQUENCE</scope>
    <source>
        <strain evidence="10">IB182363</strain>
    </source>
</reference>